<organism evidence="2 3">
    <name type="scientific">Daeguia caeni</name>
    <dbReference type="NCBI Taxonomy" id="439612"/>
    <lineage>
        <taxon>Bacteria</taxon>
        <taxon>Pseudomonadati</taxon>
        <taxon>Pseudomonadota</taxon>
        <taxon>Alphaproteobacteria</taxon>
        <taxon>Hyphomicrobiales</taxon>
        <taxon>Brucellaceae</taxon>
        <taxon>Daeguia</taxon>
    </lineage>
</organism>
<evidence type="ECO:0000256" key="1">
    <source>
        <dbReference type="SAM" id="Phobius"/>
    </source>
</evidence>
<evidence type="ECO:0000313" key="3">
    <source>
        <dbReference type="Proteomes" id="UP001596042"/>
    </source>
</evidence>
<protein>
    <submittedName>
        <fullName evidence="2">Uncharacterized protein</fullName>
    </submittedName>
</protein>
<comment type="caution">
    <text evidence="2">The sequence shown here is derived from an EMBL/GenBank/DDBJ whole genome shotgun (WGS) entry which is preliminary data.</text>
</comment>
<feature type="transmembrane region" description="Helical" evidence="1">
    <location>
        <begin position="18"/>
        <end position="39"/>
    </location>
</feature>
<keyword evidence="1" id="KW-0812">Transmembrane</keyword>
<gene>
    <name evidence="2" type="ORF">ACFO1V_13045</name>
</gene>
<evidence type="ECO:0000313" key="2">
    <source>
        <dbReference type="EMBL" id="MFC4626119.1"/>
    </source>
</evidence>
<keyword evidence="1" id="KW-1133">Transmembrane helix</keyword>
<reference evidence="3" key="1">
    <citation type="journal article" date="2019" name="Int. J. Syst. Evol. Microbiol.">
        <title>The Global Catalogue of Microorganisms (GCM) 10K type strain sequencing project: providing services to taxonomists for standard genome sequencing and annotation.</title>
        <authorList>
            <consortium name="The Broad Institute Genomics Platform"/>
            <consortium name="The Broad Institute Genome Sequencing Center for Infectious Disease"/>
            <person name="Wu L."/>
            <person name="Ma J."/>
        </authorList>
    </citation>
    <scope>NUCLEOTIDE SEQUENCE [LARGE SCALE GENOMIC DNA]</scope>
    <source>
        <strain evidence="3">CGMCC 1.15731</strain>
    </source>
</reference>
<dbReference type="RefSeq" id="WP_374834688.1">
    <property type="nucleotide sequence ID" value="NZ_JBHEEZ010000076.1"/>
</dbReference>
<name>A0ABV9H9Y3_9HYPH</name>
<keyword evidence="3" id="KW-1185">Reference proteome</keyword>
<keyword evidence="1" id="KW-0472">Membrane</keyword>
<dbReference type="Proteomes" id="UP001596042">
    <property type="component" value="Unassembled WGS sequence"/>
</dbReference>
<dbReference type="EMBL" id="JBHSEL010000122">
    <property type="protein sequence ID" value="MFC4626119.1"/>
    <property type="molecule type" value="Genomic_DNA"/>
</dbReference>
<proteinExistence type="predicted"/>
<accession>A0ABV9H9Y3</accession>
<sequence>MGAIKTYVSRSFRYVVEAYSTIVQGVSDLIIIYLIHFAVRLRSQG</sequence>